<evidence type="ECO:0000313" key="3">
    <source>
        <dbReference type="EMBL" id="NEK74695.1"/>
    </source>
</evidence>
<comment type="caution">
    <text evidence="3">The sequence shown here is derived from an EMBL/GenBank/DDBJ whole genome shotgun (WGS) entry which is preliminary data.</text>
</comment>
<dbReference type="InterPro" id="IPR005346">
    <property type="entry name" value="RnfH"/>
</dbReference>
<name>A0A6B3KJ89_XANEU</name>
<protein>
    <recommendedName>
        <fullName evidence="2">UPF0125 protein G3W62_18290</fullName>
    </recommendedName>
</protein>
<dbReference type="SUPFAM" id="SSF54285">
    <property type="entry name" value="MoaD/ThiS"/>
    <property type="match status" value="1"/>
</dbReference>
<dbReference type="PANTHER" id="PTHR37483:SF1">
    <property type="entry name" value="UPF0125 PROTEIN RATB"/>
    <property type="match status" value="1"/>
</dbReference>
<sequence length="102" mass="11187">MRSRMRIEVVLAWPDRYSSVHLELPEGALELPEGATVAEAVAMSGLAVERAPAAYAVHGLIARPEQGLRDGDRVELLRPLLLDPKEARRRRAGPSKKAGPNR</sequence>
<dbReference type="AlphaFoldDB" id="A0A6B3KJ89"/>
<dbReference type="HAMAP" id="MF_00460">
    <property type="entry name" value="UPF0125_RnfH"/>
    <property type="match status" value="1"/>
</dbReference>
<dbReference type="NCBIfam" id="NF002490">
    <property type="entry name" value="PRK01777.1"/>
    <property type="match status" value="1"/>
</dbReference>
<evidence type="ECO:0000256" key="2">
    <source>
        <dbReference type="HAMAP-Rule" id="MF_00460"/>
    </source>
</evidence>
<proteinExistence type="inferred from homology"/>
<accession>A0A6B3KJ89</accession>
<reference evidence="3" key="1">
    <citation type="submission" date="2019-11" db="EMBL/GenBank/DDBJ databases">
        <title>Genome-resolved metagenomics to study the prevalence of co-infection and intraspecific heterogeneity among plant pathogen metapopulations.</title>
        <authorList>
            <person name="Newberry E."/>
            <person name="Bhandari R."/>
            <person name="Kemble J."/>
            <person name="Sikora E."/>
            <person name="Potnis N."/>
        </authorList>
    </citation>
    <scope>NUCLEOTIDE SEQUENCE</scope>
    <source>
        <strain evidence="3">Xe_Pep_Tuscaloosa_18b</strain>
    </source>
</reference>
<evidence type="ECO:0000256" key="1">
    <source>
        <dbReference type="ARBA" id="ARBA00010645"/>
    </source>
</evidence>
<dbReference type="InterPro" id="IPR016155">
    <property type="entry name" value="Mopterin_synth/thiamin_S_b"/>
</dbReference>
<dbReference type="EMBL" id="JAAGYV010000181">
    <property type="protein sequence ID" value="NEK74695.1"/>
    <property type="molecule type" value="Genomic_DNA"/>
</dbReference>
<dbReference type="RefSeq" id="WP_039418077.1">
    <property type="nucleotide sequence ID" value="NZ_CP018467.1"/>
</dbReference>
<comment type="similarity">
    <text evidence="1 2">Belongs to the UPF0125 (RnfH) family.</text>
</comment>
<dbReference type="Gene3D" id="3.10.20.280">
    <property type="entry name" value="RnfH-like"/>
    <property type="match status" value="1"/>
</dbReference>
<organism evidence="3">
    <name type="scientific">Xanthomonas euvesicatoria</name>
    <dbReference type="NCBI Taxonomy" id="456327"/>
    <lineage>
        <taxon>Bacteria</taxon>
        <taxon>Pseudomonadati</taxon>
        <taxon>Pseudomonadota</taxon>
        <taxon>Gammaproteobacteria</taxon>
        <taxon>Lysobacterales</taxon>
        <taxon>Lysobacteraceae</taxon>
        <taxon>Xanthomonas</taxon>
    </lineage>
</organism>
<gene>
    <name evidence="3" type="ORF">G3W62_18290</name>
</gene>
<dbReference type="InterPro" id="IPR037021">
    <property type="entry name" value="RnfH_sf"/>
</dbReference>
<dbReference type="Pfam" id="PF03658">
    <property type="entry name" value="Ub-RnfH"/>
    <property type="match status" value="1"/>
</dbReference>
<dbReference type="PANTHER" id="PTHR37483">
    <property type="entry name" value="UPF0125 PROTEIN RATB"/>
    <property type="match status" value="1"/>
</dbReference>